<evidence type="ECO:0000256" key="6">
    <source>
        <dbReference type="RuleBase" id="RU003870"/>
    </source>
</evidence>
<dbReference type="NCBIfam" id="TIGR03654">
    <property type="entry name" value="L6_bact"/>
    <property type="match status" value="1"/>
</dbReference>
<evidence type="ECO:0000256" key="3">
    <source>
        <dbReference type="ARBA" id="ARBA00023274"/>
    </source>
</evidence>
<evidence type="ECO:0000313" key="9">
    <source>
        <dbReference type="Proteomes" id="UP000231673"/>
    </source>
</evidence>
<dbReference type="EMBL" id="PFGW01000023">
    <property type="protein sequence ID" value="PIW74732.1"/>
    <property type="molecule type" value="Genomic_DNA"/>
</dbReference>
<dbReference type="InterPro" id="IPR000702">
    <property type="entry name" value="Ribosomal_uL6-like"/>
</dbReference>
<dbReference type="SUPFAM" id="SSF56053">
    <property type="entry name" value="Ribosomal protein L6"/>
    <property type="match status" value="2"/>
</dbReference>
<comment type="similarity">
    <text evidence="1 4 5">Belongs to the universal ribosomal protein uL6 family.</text>
</comment>
<dbReference type="HAMAP" id="MF_01365_B">
    <property type="entry name" value="Ribosomal_uL6_B"/>
    <property type="match status" value="1"/>
</dbReference>
<dbReference type="AlphaFoldDB" id="A0A2M7IDX6"/>
<gene>
    <name evidence="4" type="primary">rplF</name>
    <name evidence="8" type="ORF">CO003_01120</name>
</gene>
<accession>A0A2M7IDX6</accession>
<feature type="domain" description="Large ribosomal subunit protein uL6 alpha-beta" evidence="7">
    <location>
        <begin position="11"/>
        <end position="90"/>
    </location>
</feature>
<evidence type="ECO:0000256" key="4">
    <source>
        <dbReference type="HAMAP-Rule" id="MF_01365"/>
    </source>
</evidence>
<dbReference type="GO" id="GO:0019843">
    <property type="term" value="F:rRNA binding"/>
    <property type="evidence" value="ECO:0007669"/>
    <property type="project" value="UniProtKB-UniRule"/>
</dbReference>
<dbReference type="PRINTS" id="PR00059">
    <property type="entry name" value="RIBOSOMALL6"/>
</dbReference>
<keyword evidence="3 4" id="KW-0687">Ribonucleoprotein</keyword>
<dbReference type="PROSITE" id="PS00525">
    <property type="entry name" value="RIBOSOMAL_L6_1"/>
    <property type="match status" value="1"/>
</dbReference>
<dbReference type="PANTHER" id="PTHR11655:SF14">
    <property type="entry name" value="LARGE RIBOSOMAL SUBUNIT PROTEIN UL6M"/>
    <property type="match status" value="1"/>
</dbReference>
<comment type="caution">
    <text evidence="8">The sequence shown here is derived from an EMBL/GenBank/DDBJ whole genome shotgun (WGS) entry which is preliminary data.</text>
</comment>
<reference evidence="9" key="1">
    <citation type="submission" date="2017-09" db="EMBL/GenBank/DDBJ databases">
        <title>Depth-based differentiation of microbial function through sediment-hosted aquifers and enrichment of novel symbionts in the deep terrestrial subsurface.</title>
        <authorList>
            <person name="Probst A.J."/>
            <person name="Ladd B."/>
            <person name="Jarett J.K."/>
            <person name="Geller-Mcgrath D.E."/>
            <person name="Sieber C.M.K."/>
            <person name="Emerson J.B."/>
            <person name="Anantharaman K."/>
            <person name="Thomas B.C."/>
            <person name="Malmstrom R."/>
            <person name="Stieglmeier M."/>
            <person name="Klingl A."/>
            <person name="Woyke T."/>
            <person name="Ryan C.M."/>
            <person name="Banfield J.F."/>
        </authorList>
    </citation>
    <scope>NUCLEOTIDE SEQUENCE [LARGE SCALE GENOMIC DNA]</scope>
</reference>
<dbReference type="InterPro" id="IPR036789">
    <property type="entry name" value="Ribosomal_uL6-like_a/b-dom_sf"/>
</dbReference>
<dbReference type="Proteomes" id="UP000231673">
    <property type="component" value="Unassembled WGS sequence"/>
</dbReference>
<dbReference type="PIRSF" id="PIRSF002162">
    <property type="entry name" value="Ribosomal_L6"/>
    <property type="match status" value="1"/>
</dbReference>
<dbReference type="Gene3D" id="3.90.930.12">
    <property type="entry name" value="Ribosomal protein L6, alpha-beta domain"/>
    <property type="match status" value="2"/>
</dbReference>
<evidence type="ECO:0000259" key="7">
    <source>
        <dbReference type="Pfam" id="PF00347"/>
    </source>
</evidence>
<keyword evidence="2 4" id="KW-0689">Ribosomal protein</keyword>
<keyword evidence="4 6" id="KW-0694">RNA-binding</keyword>
<proteinExistence type="inferred from homology"/>
<dbReference type="GO" id="GO:0022625">
    <property type="term" value="C:cytosolic large ribosomal subunit"/>
    <property type="evidence" value="ECO:0007669"/>
    <property type="project" value="UniProtKB-UniRule"/>
</dbReference>
<dbReference type="FunFam" id="3.90.930.12:FF:000001">
    <property type="entry name" value="50S ribosomal protein L6"/>
    <property type="match status" value="1"/>
</dbReference>
<dbReference type="GO" id="GO:0003735">
    <property type="term" value="F:structural constituent of ribosome"/>
    <property type="evidence" value="ECO:0007669"/>
    <property type="project" value="UniProtKB-UniRule"/>
</dbReference>
<dbReference type="InterPro" id="IPR019906">
    <property type="entry name" value="Ribosomal_uL6_bac-type"/>
</dbReference>
<protein>
    <recommendedName>
        <fullName evidence="4">Large ribosomal subunit protein uL6</fullName>
    </recommendedName>
</protein>
<dbReference type="InterPro" id="IPR020040">
    <property type="entry name" value="Ribosomal_uL6_a/b-dom"/>
</dbReference>
<evidence type="ECO:0000256" key="2">
    <source>
        <dbReference type="ARBA" id="ARBA00022980"/>
    </source>
</evidence>
<organism evidence="8 9">
    <name type="scientific">Candidatus Portnoybacteria bacterium CG_4_8_14_3_um_filter_44_15</name>
    <dbReference type="NCBI Taxonomy" id="1974803"/>
    <lineage>
        <taxon>Bacteria</taxon>
        <taxon>Candidatus Portnoyibacteriota</taxon>
    </lineage>
</organism>
<dbReference type="PANTHER" id="PTHR11655">
    <property type="entry name" value="60S/50S RIBOSOMAL PROTEIN L6/L9"/>
    <property type="match status" value="1"/>
</dbReference>
<comment type="function">
    <text evidence="4 6">This protein binds to the 23S rRNA, and is important in its secondary structure. It is located near the subunit interface in the base of the L7/L12 stalk, and near the tRNA binding site of the peptidyltransferase center.</text>
</comment>
<dbReference type="Pfam" id="PF00347">
    <property type="entry name" value="Ribosomal_L6"/>
    <property type="match status" value="2"/>
</dbReference>
<sequence>MSRIGKKPILIPKNVEIKINDGEISAKGPKGELSLSWPSELSVSLKESGAEGKEGKELTIGVKKKTKRSPALWGLFRSLAFNLVLGVSDGFEKKLEINGVGYRASVEGKKIILNIGFSHPVEVEAPNGIEFKVEKNIITVSGADKQLVGQTAAKIRAQRKPEPYKGKGIKYLDEVIRRKSGKKVAGSE</sequence>
<name>A0A2M7IDX6_9BACT</name>
<evidence type="ECO:0000256" key="1">
    <source>
        <dbReference type="ARBA" id="ARBA00009356"/>
    </source>
</evidence>
<dbReference type="InterPro" id="IPR002358">
    <property type="entry name" value="Ribosomal_uL6_CS"/>
</dbReference>
<evidence type="ECO:0000256" key="5">
    <source>
        <dbReference type="RuleBase" id="RU003869"/>
    </source>
</evidence>
<feature type="domain" description="Large ribosomal subunit protein uL6 alpha-beta" evidence="7">
    <location>
        <begin position="99"/>
        <end position="171"/>
    </location>
</feature>
<evidence type="ECO:0000313" key="8">
    <source>
        <dbReference type="EMBL" id="PIW74732.1"/>
    </source>
</evidence>
<keyword evidence="4 6" id="KW-0699">rRNA-binding</keyword>
<dbReference type="GO" id="GO:0002181">
    <property type="term" value="P:cytoplasmic translation"/>
    <property type="evidence" value="ECO:0007669"/>
    <property type="project" value="TreeGrafter"/>
</dbReference>
<comment type="subunit">
    <text evidence="4">Part of the 50S ribosomal subunit.</text>
</comment>